<dbReference type="GO" id="GO:0030435">
    <property type="term" value="P:sporulation resulting in formation of a cellular spore"/>
    <property type="evidence" value="ECO:0007669"/>
    <property type="project" value="UniProtKB-KW"/>
</dbReference>
<name>A0A5S5ALZ0_9FIRM</name>
<dbReference type="GO" id="GO:0030436">
    <property type="term" value="P:asexual sporulation"/>
    <property type="evidence" value="ECO:0007669"/>
    <property type="project" value="InterPro"/>
</dbReference>
<evidence type="ECO:0000256" key="3">
    <source>
        <dbReference type="ARBA" id="ARBA00022969"/>
    </source>
</evidence>
<gene>
    <name evidence="4" type="ORF">LZ11_01704</name>
</gene>
<dbReference type="Pfam" id="PF08141">
    <property type="entry name" value="SspH"/>
    <property type="match status" value="1"/>
</dbReference>
<dbReference type="AlphaFoldDB" id="A0A5S5ALZ0"/>
<evidence type="ECO:0000313" key="5">
    <source>
        <dbReference type="Proteomes" id="UP000322294"/>
    </source>
</evidence>
<comment type="subcellular location">
    <subcellularLocation>
        <location evidence="1">Spore core</location>
    </subcellularLocation>
</comment>
<sequence>MKGVFFMDFQRAQEILNSSDTYEVFYKGKLVWIKGLKPEDNTADVEILSEKIRTSVPVEELTEGENLH</sequence>
<dbReference type="NCBIfam" id="TIGR02861">
    <property type="entry name" value="SASP_H"/>
    <property type="match status" value="1"/>
</dbReference>
<comment type="similarity">
    <text evidence="2">Belongs to the SspH family.</text>
</comment>
<dbReference type="InterPro" id="IPR012610">
    <property type="entry name" value="SASP_SspH"/>
</dbReference>
<dbReference type="GO" id="GO:0042601">
    <property type="term" value="C:endospore-forming forespore"/>
    <property type="evidence" value="ECO:0007669"/>
    <property type="project" value="InterPro"/>
</dbReference>
<protein>
    <submittedName>
        <fullName evidence="4">Small acid-soluble spore protein H (Minor)</fullName>
    </submittedName>
</protein>
<organism evidence="4 5">
    <name type="scientific">Thermosediminibacter litoriperuensis</name>
    <dbReference type="NCBI Taxonomy" id="291989"/>
    <lineage>
        <taxon>Bacteria</taxon>
        <taxon>Bacillati</taxon>
        <taxon>Bacillota</taxon>
        <taxon>Clostridia</taxon>
        <taxon>Thermosediminibacterales</taxon>
        <taxon>Thermosediminibacteraceae</taxon>
        <taxon>Thermosediminibacter</taxon>
    </lineage>
</organism>
<evidence type="ECO:0000256" key="2">
    <source>
        <dbReference type="ARBA" id="ARBA00006573"/>
    </source>
</evidence>
<evidence type="ECO:0000313" key="4">
    <source>
        <dbReference type="EMBL" id="TYP52438.1"/>
    </source>
</evidence>
<keyword evidence="3" id="KW-0749">Sporulation</keyword>
<reference evidence="4 5" key="1">
    <citation type="submission" date="2019-07" db="EMBL/GenBank/DDBJ databases">
        <title>Genomic Encyclopedia of Type Strains, Phase I: the one thousand microbial genomes (KMG-I) project.</title>
        <authorList>
            <person name="Kyrpides N."/>
        </authorList>
    </citation>
    <scope>NUCLEOTIDE SEQUENCE [LARGE SCALE GENOMIC DNA]</scope>
    <source>
        <strain evidence="4 5">DSM 16647</strain>
    </source>
</reference>
<comment type="caution">
    <text evidence="4">The sequence shown here is derived from an EMBL/GenBank/DDBJ whole genome shotgun (WGS) entry which is preliminary data.</text>
</comment>
<accession>A0A5S5ALZ0</accession>
<evidence type="ECO:0000256" key="1">
    <source>
        <dbReference type="ARBA" id="ARBA00004288"/>
    </source>
</evidence>
<proteinExistence type="inferred from homology"/>
<dbReference type="OrthoDB" id="1683648at2"/>
<dbReference type="EMBL" id="VNHO01000018">
    <property type="protein sequence ID" value="TYP52438.1"/>
    <property type="molecule type" value="Genomic_DNA"/>
</dbReference>
<keyword evidence="5" id="KW-1185">Reference proteome</keyword>
<dbReference type="Proteomes" id="UP000322294">
    <property type="component" value="Unassembled WGS sequence"/>
</dbReference>